<name>A0ABZ0IBY7_9GAMM</name>
<feature type="signal peptide" evidence="5">
    <location>
        <begin position="1"/>
        <end position="29"/>
    </location>
</feature>
<dbReference type="InterPro" id="IPR036909">
    <property type="entry name" value="Cyt_c-like_dom_sf"/>
</dbReference>
<evidence type="ECO:0000256" key="5">
    <source>
        <dbReference type="SAM" id="SignalP"/>
    </source>
</evidence>
<dbReference type="InterPro" id="IPR009056">
    <property type="entry name" value="Cyt_c-like_dom"/>
</dbReference>
<evidence type="ECO:0000256" key="3">
    <source>
        <dbReference type="ARBA" id="ARBA00023004"/>
    </source>
</evidence>
<dbReference type="PANTHER" id="PTHR35008">
    <property type="entry name" value="BLL4482 PROTEIN-RELATED"/>
    <property type="match status" value="1"/>
</dbReference>
<feature type="domain" description="Cytochrome c" evidence="6">
    <location>
        <begin position="66"/>
        <end position="158"/>
    </location>
</feature>
<sequence length="195" mass="20966">MRSTFPYRIASPIARGILLAALSMGCAPAYSENPRFGIGEAATPELIQAWNIDVRPDGLGLPVGHGTAAEGAALYEAHCESCHGVDGVGGAYGSLVGRLADDNFSFGVDPALKKTIGNYWPYATTIFDYLRRAMPFDAPGSLKTNEVYSLVAYLLAENRVISEDMVMNQSTLPKVRMPAAGRFVPDDRKGGHEVR</sequence>
<keyword evidence="8" id="KW-1185">Reference proteome</keyword>
<dbReference type="Pfam" id="PF13442">
    <property type="entry name" value="Cytochrome_CBB3"/>
    <property type="match status" value="1"/>
</dbReference>
<dbReference type="RefSeq" id="WP_407327009.1">
    <property type="nucleotide sequence ID" value="NZ_CP136865.1"/>
</dbReference>
<dbReference type="Gene3D" id="1.10.760.10">
    <property type="entry name" value="Cytochrome c-like domain"/>
    <property type="match status" value="1"/>
</dbReference>
<evidence type="ECO:0000259" key="6">
    <source>
        <dbReference type="PROSITE" id="PS51007"/>
    </source>
</evidence>
<reference evidence="7 8" key="1">
    <citation type="submission" date="2023-10" db="EMBL/GenBank/DDBJ databases">
        <title>Two novel species belonging to the OM43/NOR5 clade.</title>
        <authorList>
            <person name="Park M."/>
        </authorList>
    </citation>
    <scope>NUCLEOTIDE SEQUENCE [LARGE SCALE GENOMIC DNA]</scope>
    <source>
        <strain evidence="7 8">IMCC45268</strain>
    </source>
</reference>
<accession>A0ABZ0IBY7</accession>
<keyword evidence="1 4" id="KW-0349">Heme</keyword>
<dbReference type="Proteomes" id="UP001626549">
    <property type="component" value="Chromosome"/>
</dbReference>
<keyword evidence="5" id="KW-0732">Signal</keyword>
<evidence type="ECO:0000256" key="2">
    <source>
        <dbReference type="ARBA" id="ARBA00022723"/>
    </source>
</evidence>
<organism evidence="7 8">
    <name type="scientific">Congregibacter brevis</name>
    <dbReference type="NCBI Taxonomy" id="3081201"/>
    <lineage>
        <taxon>Bacteria</taxon>
        <taxon>Pseudomonadati</taxon>
        <taxon>Pseudomonadota</taxon>
        <taxon>Gammaproteobacteria</taxon>
        <taxon>Cellvibrionales</taxon>
        <taxon>Halieaceae</taxon>
        <taxon>Congregibacter</taxon>
    </lineage>
</organism>
<dbReference type="PANTHER" id="PTHR35008:SF8">
    <property type="entry name" value="ALCOHOL DEHYDROGENASE CYTOCHROME C SUBUNIT"/>
    <property type="match status" value="1"/>
</dbReference>
<evidence type="ECO:0000313" key="7">
    <source>
        <dbReference type="EMBL" id="WOJ96329.1"/>
    </source>
</evidence>
<keyword evidence="3 4" id="KW-0408">Iron</keyword>
<keyword evidence="2 4" id="KW-0479">Metal-binding</keyword>
<protein>
    <submittedName>
        <fullName evidence="7">Cytochrome c</fullName>
    </submittedName>
</protein>
<evidence type="ECO:0000256" key="1">
    <source>
        <dbReference type="ARBA" id="ARBA00022617"/>
    </source>
</evidence>
<dbReference type="SUPFAM" id="SSF46626">
    <property type="entry name" value="Cytochrome c"/>
    <property type="match status" value="1"/>
</dbReference>
<proteinExistence type="predicted"/>
<gene>
    <name evidence="7" type="ORF">R0137_13880</name>
</gene>
<feature type="chain" id="PRO_5047392226" evidence="5">
    <location>
        <begin position="30"/>
        <end position="195"/>
    </location>
</feature>
<dbReference type="PROSITE" id="PS51007">
    <property type="entry name" value="CYTC"/>
    <property type="match status" value="1"/>
</dbReference>
<dbReference type="EMBL" id="CP136865">
    <property type="protein sequence ID" value="WOJ96329.1"/>
    <property type="molecule type" value="Genomic_DNA"/>
</dbReference>
<evidence type="ECO:0000313" key="8">
    <source>
        <dbReference type="Proteomes" id="UP001626549"/>
    </source>
</evidence>
<dbReference type="PROSITE" id="PS51257">
    <property type="entry name" value="PROKAR_LIPOPROTEIN"/>
    <property type="match status" value="1"/>
</dbReference>
<evidence type="ECO:0000256" key="4">
    <source>
        <dbReference type="PROSITE-ProRule" id="PRU00433"/>
    </source>
</evidence>
<dbReference type="InterPro" id="IPR051459">
    <property type="entry name" value="Cytochrome_c-type_DH"/>
</dbReference>